<evidence type="ECO:0000259" key="4">
    <source>
        <dbReference type="SMART" id="SM00382"/>
    </source>
</evidence>
<keyword evidence="3 5" id="KW-0067">ATP-binding</keyword>
<dbReference type="SUPFAM" id="SSF52540">
    <property type="entry name" value="P-loop containing nucleoside triphosphate hydrolases"/>
    <property type="match status" value="1"/>
</dbReference>
<dbReference type="Proteomes" id="UP001297272">
    <property type="component" value="Unassembled WGS sequence"/>
</dbReference>
<dbReference type="InterPro" id="IPR050221">
    <property type="entry name" value="26S_Proteasome_ATPase"/>
</dbReference>
<evidence type="ECO:0000256" key="1">
    <source>
        <dbReference type="ARBA" id="ARBA00006914"/>
    </source>
</evidence>
<dbReference type="Pfam" id="PF00004">
    <property type="entry name" value="AAA"/>
    <property type="match status" value="1"/>
</dbReference>
<protein>
    <submittedName>
        <fullName evidence="5">ATP-binding protein</fullName>
    </submittedName>
</protein>
<dbReference type="InterPro" id="IPR003959">
    <property type="entry name" value="ATPase_AAA_core"/>
</dbReference>
<reference evidence="5 6" key="1">
    <citation type="submission" date="2021-03" db="EMBL/GenBank/DDBJ databases">
        <title>Tianweitania aestuarii sp. nov., isolated from a tidal flat.</title>
        <authorList>
            <person name="Park S."/>
            <person name="Yoon J.-H."/>
        </authorList>
    </citation>
    <scope>NUCLEOTIDE SEQUENCE [LARGE SCALE GENOMIC DNA]</scope>
    <source>
        <strain evidence="5 6">BSSL-BM11</strain>
    </source>
</reference>
<dbReference type="CDD" id="cd19481">
    <property type="entry name" value="RecA-like_protease"/>
    <property type="match status" value="1"/>
</dbReference>
<dbReference type="InterPro" id="IPR027417">
    <property type="entry name" value="P-loop_NTPase"/>
</dbReference>
<accession>A0ABS5S1E0</accession>
<dbReference type="EMBL" id="JAFMNX010000005">
    <property type="protein sequence ID" value="MBS9722357.1"/>
    <property type="molecule type" value="Genomic_DNA"/>
</dbReference>
<evidence type="ECO:0000256" key="2">
    <source>
        <dbReference type="ARBA" id="ARBA00022741"/>
    </source>
</evidence>
<dbReference type="PANTHER" id="PTHR23073">
    <property type="entry name" value="26S PROTEASOME REGULATORY SUBUNIT"/>
    <property type="match status" value="1"/>
</dbReference>
<feature type="domain" description="AAA+ ATPase" evidence="4">
    <location>
        <begin position="72"/>
        <end position="204"/>
    </location>
</feature>
<organism evidence="5 6">
    <name type="scientific">Tianweitania aestuarii</name>
    <dbReference type="NCBI Taxonomy" id="2814886"/>
    <lineage>
        <taxon>Bacteria</taxon>
        <taxon>Pseudomonadati</taxon>
        <taxon>Pseudomonadota</taxon>
        <taxon>Alphaproteobacteria</taxon>
        <taxon>Hyphomicrobiales</taxon>
        <taxon>Phyllobacteriaceae</taxon>
        <taxon>Tianweitania</taxon>
    </lineage>
</organism>
<dbReference type="GO" id="GO:0005524">
    <property type="term" value="F:ATP binding"/>
    <property type="evidence" value="ECO:0007669"/>
    <property type="project" value="UniProtKB-KW"/>
</dbReference>
<proteinExistence type="inferred from homology"/>
<dbReference type="Gene3D" id="3.40.50.300">
    <property type="entry name" value="P-loop containing nucleotide triphosphate hydrolases"/>
    <property type="match status" value="1"/>
</dbReference>
<evidence type="ECO:0000313" key="6">
    <source>
        <dbReference type="Proteomes" id="UP001297272"/>
    </source>
</evidence>
<keyword evidence="6" id="KW-1185">Reference proteome</keyword>
<dbReference type="InterPro" id="IPR003593">
    <property type="entry name" value="AAA+_ATPase"/>
</dbReference>
<comment type="similarity">
    <text evidence="1">Belongs to the AAA ATPase family.</text>
</comment>
<sequence>MPKSAASRVSKQSSKLAALTRKNSNGADLFRYIEPTHSASDIVLDADAYRILAEVAEEFKRGDDLRRFGLKPRSKLLFCGPPGCGKTLCAEVLATELHLPLVVARLDSIITTYLGETASNLRQLFEAAATTPTILFLDEFDALGRTRTDASEHSEIRRVVNSLLMLIEEFEGRGIVIAATNLERSIDTAIWRRFDEVVFFKSPTGRQILRLLQIKTRNFEVGIDFEKYLSDLEGMSFAEIERVCMSAIRREIMKRKSTLSDDTFSASLRDEKRRILIRDNIQR</sequence>
<name>A0ABS5S1E0_9HYPH</name>
<dbReference type="SMART" id="SM00382">
    <property type="entry name" value="AAA"/>
    <property type="match status" value="1"/>
</dbReference>
<dbReference type="Gene3D" id="1.10.8.60">
    <property type="match status" value="1"/>
</dbReference>
<comment type="caution">
    <text evidence="5">The sequence shown here is derived from an EMBL/GenBank/DDBJ whole genome shotgun (WGS) entry which is preliminary data.</text>
</comment>
<gene>
    <name evidence="5" type="ORF">JYU29_16810</name>
</gene>
<evidence type="ECO:0000256" key="3">
    <source>
        <dbReference type="ARBA" id="ARBA00022840"/>
    </source>
</evidence>
<keyword evidence="2" id="KW-0547">Nucleotide-binding</keyword>
<evidence type="ECO:0000313" key="5">
    <source>
        <dbReference type="EMBL" id="MBS9722357.1"/>
    </source>
</evidence>